<keyword evidence="2" id="KW-0732">Signal</keyword>
<dbReference type="EMBL" id="NCXM01000008">
    <property type="protein sequence ID" value="OSC29265.1"/>
    <property type="molecule type" value="Genomic_DNA"/>
</dbReference>
<evidence type="ECO:0000313" key="3">
    <source>
        <dbReference type="EMBL" id="OSC29265.1"/>
    </source>
</evidence>
<name>A0A1X2L5R8_9MYCO</name>
<gene>
    <name evidence="3" type="ORF">B8W69_09700</name>
</gene>
<feature type="compositionally biased region" description="Low complexity" evidence="1">
    <location>
        <begin position="176"/>
        <end position="213"/>
    </location>
</feature>
<dbReference type="AlphaFoldDB" id="A0A1X2L5R8"/>
<evidence type="ECO:0000256" key="1">
    <source>
        <dbReference type="SAM" id="MobiDB-lite"/>
    </source>
</evidence>
<feature type="region of interest" description="Disordered" evidence="1">
    <location>
        <begin position="133"/>
        <end position="213"/>
    </location>
</feature>
<dbReference type="PRINTS" id="PR01217">
    <property type="entry name" value="PRICHEXTENSN"/>
</dbReference>
<comment type="caution">
    <text evidence="3">The sequence shown here is derived from an EMBL/GenBank/DDBJ whole genome shotgun (WGS) entry which is preliminary data.</text>
</comment>
<keyword evidence="4" id="KW-1185">Reference proteome</keyword>
<accession>A0A1X2L5R8</accession>
<evidence type="ECO:0008006" key="5">
    <source>
        <dbReference type="Google" id="ProtNLM"/>
    </source>
</evidence>
<organism evidence="3 4">
    <name type="scientific">Mycolicibacterium vulneris</name>
    <dbReference type="NCBI Taxonomy" id="547163"/>
    <lineage>
        <taxon>Bacteria</taxon>
        <taxon>Bacillati</taxon>
        <taxon>Actinomycetota</taxon>
        <taxon>Actinomycetes</taxon>
        <taxon>Mycobacteriales</taxon>
        <taxon>Mycobacteriaceae</taxon>
        <taxon>Mycolicibacterium</taxon>
    </lineage>
</organism>
<dbReference type="Proteomes" id="UP000242320">
    <property type="component" value="Unassembled WGS sequence"/>
</dbReference>
<reference evidence="3 4" key="1">
    <citation type="submission" date="2017-04" db="EMBL/GenBank/DDBJ databases">
        <title>The new phylogeny of genus Mycobacterium.</title>
        <authorList>
            <person name="Tortoli E."/>
            <person name="Trovato A."/>
            <person name="Cirillo D.M."/>
        </authorList>
    </citation>
    <scope>NUCLEOTIDE SEQUENCE [LARGE SCALE GENOMIC DNA]</scope>
    <source>
        <strain evidence="3 4">DSM 45247</strain>
    </source>
</reference>
<feature type="signal peptide" evidence="2">
    <location>
        <begin position="1"/>
        <end position="29"/>
    </location>
</feature>
<protein>
    <recommendedName>
        <fullName evidence="5">Lipoprotein</fullName>
    </recommendedName>
</protein>
<sequence length="213" mass="20649">MGGVPTAARLVAASLMVAGWAASTVVASADPDETQGPAPGPTPAASPAPSPGAPPAPAGPKTSIDKDGIYAVGTDIVPGIYSSGGPVDNGTCYWKRTGNPDGNLIDNAMSKKPQVVQIDPGDKAFKTSGCQPWQLTPDAVPPSTAPPAGVQGTLGILNSLLGGQQQARPASPSPQAPAAAPAPQAPAASPAPQAPAASPAAPATSVAPQAAHS</sequence>
<evidence type="ECO:0000313" key="4">
    <source>
        <dbReference type="Proteomes" id="UP000242320"/>
    </source>
</evidence>
<evidence type="ECO:0000256" key="2">
    <source>
        <dbReference type="SAM" id="SignalP"/>
    </source>
</evidence>
<feature type="region of interest" description="Disordered" evidence="1">
    <location>
        <begin position="28"/>
        <end position="65"/>
    </location>
</feature>
<proteinExistence type="predicted"/>
<dbReference type="RefSeq" id="WP_085289616.1">
    <property type="nucleotide sequence ID" value="NZ_NCXM01000008.1"/>
</dbReference>
<feature type="compositionally biased region" description="Pro residues" evidence="1">
    <location>
        <begin position="38"/>
        <end position="58"/>
    </location>
</feature>
<feature type="chain" id="PRO_5012371833" description="Lipoprotein" evidence="2">
    <location>
        <begin position="30"/>
        <end position="213"/>
    </location>
</feature>